<accession>A0A392TIR4</accession>
<evidence type="ECO:0000313" key="3">
    <source>
        <dbReference type="Proteomes" id="UP000265520"/>
    </source>
</evidence>
<keyword evidence="3" id="KW-1185">Reference proteome</keyword>
<reference evidence="2 3" key="1">
    <citation type="journal article" date="2018" name="Front. Plant Sci.">
        <title>Red Clover (Trifolium pratense) and Zigzag Clover (T. medium) - A Picture of Genomic Similarities and Differences.</title>
        <authorList>
            <person name="Dluhosova J."/>
            <person name="Istvanek J."/>
            <person name="Nedelnik J."/>
            <person name="Repkova J."/>
        </authorList>
    </citation>
    <scope>NUCLEOTIDE SEQUENCE [LARGE SCALE GENOMIC DNA]</scope>
    <source>
        <strain evidence="3">cv. 10/8</strain>
        <tissue evidence="2">Leaf</tissue>
    </source>
</reference>
<sequence length="56" mass="6132">PDNNLQDSPLKQVELDLVNASLSPVKEGRRKKKHGRGTSEDGPASKKSKNGVPLFY</sequence>
<name>A0A392TIR4_9FABA</name>
<organism evidence="2 3">
    <name type="scientific">Trifolium medium</name>
    <dbReference type="NCBI Taxonomy" id="97028"/>
    <lineage>
        <taxon>Eukaryota</taxon>
        <taxon>Viridiplantae</taxon>
        <taxon>Streptophyta</taxon>
        <taxon>Embryophyta</taxon>
        <taxon>Tracheophyta</taxon>
        <taxon>Spermatophyta</taxon>
        <taxon>Magnoliopsida</taxon>
        <taxon>eudicotyledons</taxon>
        <taxon>Gunneridae</taxon>
        <taxon>Pentapetalae</taxon>
        <taxon>rosids</taxon>
        <taxon>fabids</taxon>
        <taxon>Fabales</taxon>
        <taxon>Fabaceae</taxon>
        <taxon>Papilionoideae</taxon>
        <taxon>50 kb inversion clade</taxon>
        <taxon>NPAAA clade</taxon>
        <taxon>Hologalegina</taxon>
        <taxon>IRL clade</taxon>
        <taxon>Trifolieae</taxon>
        <taxon>Trifolium</taxon>
    </lineage>
</organism>
<evidence type="ECO:0000313" key="2">
    <source>
        <dbReference type="EMBL" id="MCI61013.1"/>
    </source>
</evidence>
<dbReference type="Proteomes" id="UP000265520">
    <property type="component" value="Unassembled WGS sequence"/>
</dbReference>
<dbReference type="AlphaFoldDB" id="A0A392TIR4"/>
<protein>
    <submittedName>
        <fullName evidence="2">Uncharacterized protein</fullName>
    </submittedName>
</protein>
<feature type="region of interest" description="Disordered" evidence="1">
    <location>
        <begin position="1"/>
        <end position="56"/>
    </location>
</feature>
<evidence type="ECO:0000256" key="1">
    <source>
        <dbReference type="SAM" id="MobiDB-lite"/>
    </source>
</evidence>
<proteinExistence type="predicted"/>
<dbReference type="EMBL" id="LXQA010592141">
    <property type="protein sequence ID" value="MCI61013.1"/>
    <property type="molecule type" value="Genomic_DNA"/>
</dbReference>
<feature type="non-terminal residue" evidence="2">
    <location>
        <position position="1"/>
    </location>
</feature>
<comment type="caution">
    <text evidence="2">The sequence shown here is derived from an EMBL/GenBank/DDBJ whole genome shotgun (WGS) entry which is preliminary data.</text>
</comment>